<dbReference type="EMBL" id="FOBF01000031">
    <property type="protein sequence ID" value="SEN64034.1"/>
    <property type="molecule type" value="Genomic_DNA"/>
</dbReference>
<feature type="compositionally biased region" description="Pro residues" evidence="6">
    <location>
        <begin position="104"/>
        <end position="114"/>
    </location>
</feature>
<evidence type="ECO:0000313" key="10">
    <source>
        <dbReference type="Proteomes" id="UP000198953"/>
    </source>
</evidence>
<dbReference type="Pfam" id="PF04542">
    <property type="entry name" value="Sigma70_r2"/>
    <property type="match status" value="1"/>
</dbReference>
<keyword evidence="9" id="KW-0240">DNA-directed RNA polymerase</keyword>
<proteinExistence type="inferred from homology"/>
<dbReference type="InterPro" id="IPR039425">
    <property type="entry name" value="RNA_pol_sigma-70-like"/>
</dbReference>
<feature type="compositionally biased region" description="Low complexity" evidence="6">
    <location>
        <begin position="534"/>
        <end position="551"/>
    </location>
</feature>
<evidence type="ECO:0000256" key="4">
    <source>
        <dbReference type="ARBA" id="ARBA00023125"/>
    </source>
</evidence>
<protein>
    <submittedName>
        <fullName evidence="9">DNA-directed RNA polymerase specialized sigma subunit, sigma24 family</fullName>
    </submittedName>
</protein>
<evidence type="ECO:0000313" key="9">
    <source>
        <dbReference type="EMBL" id="SEN64034.1"/>
    </source>
</evidence>
<evidence type="ECO:0000256" key="6">
    <source>
        <dbReference type="SAM" id="MobiDB-lite"/>
    </source>
</evidence>
<dbReference type="Gene3D" id="1.10.1740.10">
    <property type="match status" value="1"/>
</dbReference>
<dbReference type="GO" id="GO:0003677">
    <property type="term" value="F:DNA binding"/>
    <property type="evidence" value="ECO:0007669"/>
    <property type="project" value="UniProtKB-KW"/>
</dbReference>
<keyword evidence="10" id="KW-1185">Reference proteome</keyword>
<evidence type="ECO:0000256" key="1">
    <source>
        <dbReference type="ARBA" id="ARBA00010641"/>
    </source>
</evidence>
<keyword evidence="3" id="KW-0731">Sigma factor</keyword>
<keyword evidence="7" id="KW-1133">Transmembrane helix</keyword>
<feature type="compositionally biased region" description="Pro residues" evidence="6">
    <location>
        <begin position="519"/>
        <end position="533"/>
    </location>
</feature>
<dbReference type="InterPro" id="IPR013325">
    <property type="entry name" value="RNA_pol_sigma_r2"/>
</dbReference>
<dbReference type="Gene3D" id="1.10.10.10">
    <property type="entry name" value="Winged helix-like DNA-binding domain superfamily/Winged helix DNA-binding domain"/>
    <property type="match status" value="1"/>
</dbReference>
<gene>
    <name evidence="9" type="ORF">SAMN05660976_07980</name>
</gene>
<evidence type="ECO:0000259" key="8">
    <source>
        <dbReference type="Pfam" id="PF04542"/>
    </source>
</evidence>
<dbReference type="RefSeq" id="WP_177227690.1">
    <property type="nucleotide sequence ID" value="NZ_FOBF01000031.1"/>
</dbReference>
<dbReference type="STRING" id="46177.SAMN05660976_07980"/>
<reference evidence="9 10" key="1">
    <citation type="submission" date="2016-10" db="EMBL/GenBank/DDBJ databases">
        <authorList>
            <person name="de Groot N.N."/>
        </authorList>
    </citation>
    <scope>NUCLEOTIDE SEQUENCE [LARGE SCALE GENOMIC DNA]</scope>
    <source>
        <strain evidence="9 10">DSM 43357</strain>
    </source>
</reference>
<evidence type="ECO:0000256" key="2">
    <source>
        <dbReference type="ARBA" id="ARBA00023015"/>
    </source>
</evidence>
<accession>A0A1H8I6R7</accession>
<dbReference type="GO" id="GO:0016987">
    <property type="term" value="F:sigma factor activity"/>
    <property type="evidence" value="ECO:0007669"/>
    <property type="project" value="UniProtKB-KW"/>
</dbReference>
<dbReference type="InterPro" id="IPR036388">
    <property type="entry name" value="WH-like_DNA-bd_sf"/>
</dbReference>
<dbReference type="SUPFAM" id="SSF88946">
    <property type="entry name" value="Sigma2 domain of RNA polymerase sigma factors"/>
    <property type="match status" value="1"/>
</dbReference>
<evidence type="ECO:0000256" key="3">
    <source>
        <dbReference type="ARBA" id="ARBA00023082"/>
    </source>
</evidence>
<feature type="region of interest" description="Disordered" evidence="6">
    <location>
        <begin position="100"/>
        <end position="119"/>
    </location>
</feature>
<organism evidence="9 10">
    <name type="scientific">Nonomuraea pusilla</name>
    <dbReference type="NCBI Taxonomy" id="46177"/>
    <lineage>
        <taxon>Bacteria</taxon>
        <taxon>Bacillati</taxon>
        <taxon>Actinomycetota</taxon>
        <taxon>Actinomycetes</taxon>
        <taxon>Streptosporangiales</taxon>
        <taxon>Streptosporangiaceae</taxon>
        <taxon>Nonomuraea</taxon>
    </lineage>
</organism>
<feature type="transmembrane region" description="Helical" evidence="7">
    <location>
        <begin position="321"/>
        <end position="346"/>
    </location>
</feature>
<evidence type="ECO:0000256" key="7">
    <source>
        <dbReference type="SAM" id="Phobius"/>
    </source>
</evidence>
<sequence length="551" mass="56786">MPGWPTVDRSDDEDLADALRRGASGAPAALCDAYAERLHDYAYRLIGDQDSAADAVHDALVTAHAHVGRLREPGLLRPWLYALTRSQVRARLAHRTPAAATVPLPGPFPGPFPDPGDEADGPDPAALLAELGGNEREILELSLRHGLTPGEVGPVLGLTSRQAAARLGRARDRLENAAAAVVLARTGRAHCPALSAMLDCLEGPLPPELRRRLSAHIAGCEVCTEGRHRRVSAARLLARVPVAFPPAALRRRVVETCLDPGRGPARTLIVERGDSFDRAGFPTTDGRRSRRRLRSADGRRPRRRLPTADGRRSGRRRPRRIAPVLLAGASVLAATGAVVAVTGAGAPDARTASAPSVSREAAPGGEPVSASPEPLMDDEPAPEPSAAETVPSATPSAPPARRPSPRATTPRARPAASPAATRRGPAPAARLAVTCPDAIDGAAKIGLRARNAPVSWTAAASGGLTVFPASGTVKAGASAALVVTIDDPDAPGAGRVSLTSNGGGATCALSWDGAGPEASEPPPDRQSPTPGPSDSPTAPATADAAPESLRE</sequence>
<dbReference type="PANTHER" id="PTHR43133">
    <property type="entry name" value="RNA POLYMERASE ECF-TYPE SIGMA FACTO"/>
    <property type="match status" value="1"/>
</dbReference>
<keyword evidence="2" id="KW-0805">Transcription regulation</keyword>
<evidence type="ECO:0000256" key="5">
    <source>
        <dbReference type="ARBA" id="ARBA00023163"/>
    </source>
</evidence>
<dbReference type="Proteomes" id="UP000198953">
    <property type="component" value="Unassembled WGS sequence"/>
</dbReference>
<keyword evidence="4" id="KW-0238">DNA-binding</keyword>
<name>A0A1H8I6R7_9ACTN</name>
<feature type="region of interest" description="Disordered" evidence="6">
    <location>
        <begin position="276"/>
        <end position="321"/>
    </location>
</feature>
<feature type="compositionally biased region" description="Low complexity" evidence="6">
    <location>
        <begin position="405"/>
        <end position="429"/>
    </location>
</feature>
<feature type="region of interest" description="Disordered" evidence="6">
    <location>
        <begin position="347"/>
        <end position="429"/>
    </location>
</feature>
<dbReference type="AlphaFoldDB" id="A0A1H8I6R7"/>
<dbReference type="GO" id="GO:0000428">
    <property type="term" value="C:DNA-directed RNA polymerase complex"/>
    <property type="evidence" value="ECO:0007669"/>
    <property type="project" value="UniProtKB-KW"/>
</dbReference>
<feature type="domain" description="RNA polymerase sigma-70 region 2" evidence="8">
    <location>
        <begin position="32"/>
        <end position="93"/>
    </location>
</feature>
<dbReference type="PANTHER" id="PTHR43133:SF8">
    <property type="entry name" value="RNA POLYMERASE SIGMA FACTOR HI_1459-RELATED"/>
    <property type="match status" value="1"/>
</dbReference>
<keyword evidence="7" id="KW-0472">Membrane</keyword>
<dbReference type="InterPro" id="IPR013324">
    <property type="entry name" value="RNA_pol_sigma_r3/r4-like"/>
</dbReference>
<dbReference type="InterPro" id="IPR007627">
    <property type="entry name" value="RNA_pol_sigma70_r2"/>
</dbReference>
<comment type="similarity">
    <text evidence="1">Belongs to the sigma-70 factor family. ECF subfamily.</text>
</comment>
<dbReference type="SUPFAM" id="SSF88659">
    <property type="entry name" value="Sigma3 and sigma4 domains of RNA polymerase sigma factors"/>
    <property type="match status" value="1"/>
</dbReference>
<keyword evidence="5" id="KW-0804">Transcription</keyword>
<feature type="compositionally biased region" description="Low complexity" evidence="6">
    <location>
        <begin position="384"/>
        <end position="395"/>
    </location>
</feature>
<dbReference type="GO" id="GO:0006352">
    <property type="term" value="P:DNA-templated transcription initiation"/>
    <property type="evidence" value="ECO:0007669"/>
    <property type="project" value="InterPro"/>
</dbReference>
<feature type="region of interest" description="Disordered" evidence="6">
    <location>
        <begin position="500"/>
        <end position="551"/>
    </location>
</feature>
<keyword evidence="7" id="KW-0812">Transmembrane</keyword>